<gene>
    <name evidence="1" type="ORF">NEMVEDRAFT_v1g245605</name>
</gene>
<accession>A7SJ68</accession>
<dbReference type="Pfam" id="PF14473">
    <property type="entry name" value="RD3"/>
    <property type="match status" value="1"/>
</dbReference>
<dbReference type="HOGENOM" id="CLU_107621_0_0_1"/>
<dbReference type="STRING" id="45351.A7SJ68"/>
<dbReference type="InParanoid" id="A7SJ68"/>
<proteinExistence type="predicted"/>
<dbReference type="OrthoDB" id="10072259at2759"/>
<dbReference type="PANTHER" id="PTHR28489">
    <property type="entry name" value="RENTINAL DEGENERATION 3-LIKE"/>
    <property type="match status" value="1"/>
</dbReference>
<dbReference type="Proteomes" id="UP000001593">
    <property type="component" value="Unassembled WGS sequence"/>
</dbReference>
<evidence type="ECO:0000313" key="2">
    <source>
        <dbReference type="Proteomes" id="UP000001593"/>
    </source>
</evidence>
<dbReference type="OMA" id="MNFRSRI"/>
<dbReference type="PANTHER" id="PTHR28489:SF2">
    <property type="entry name" value="RENTINAL DEGENERATION 3-LIKE"/>
    <property type="match status" value="1"/>
</dbReference>
<keyword evidence="2" id="KW-1185">Reference proteome</keyword>
<protein>
    <recommendedName>
        <fullName evidence="3">Protein RD3</fullName>
    </recommendedName>
</protein>
<dbReference type="EMBL" id="DS469675">
    <property type="protein sequence ID" value="EDO36221.1"/>
    <property type="molecule type" value="Genomic_DNA"/>
</dbReference>
<dbReference type="InterPro" id="IPR028092">
    <property type="entry name" value="RD3"/>
</dbReference>
<dbReference type="eggNOG" id="ENOG502QTP1">
    <property type="taxonomic scope" value="Eukaryota"/>
</dbReference>
<dbReference type="PhylomeDB" id="A7SJ68"/>
<reference evidence="1 2" key="1">
    <citation type="journal article" date="2007" name="Science">
        <title>Sea anemone genome reveals ancestral eumetazoan gene repertoire and genomic organization.</title>
        <authorList>
            <person name="Putnam N.H."/>
            <person name="Srivastava M."/>
            <person name="Hellsten U."/>
            <person name="Dirks B."/>
            <person name="Chapman J."/>
            <person name="Salamov A."/>
            <person name="Terry A."/>
            <person name="Shapiro H."/>
            <person name="Lindquist E."/>
            <person name="Kapitonov V.V."/>
            <person name="Jurka J."/>
            <person name="Genikhovich G."/>
            <person name="Grigoriev I.V."/>
            <person name="Lucas S.M."/>
            <person name="Steele R.E."/>
            <person name="Finnerty J.R."/>
            <person name="Technau U."/>
            <person name="Martindale M.Q."/>
            <person name="Rokhsar D.S."/>
        </authorList>
    </citation>
    <scope>NUCLEOTIDE SEQUENCE [LARGE SCALE GENOMIC DNA]</scope>
    <source>
        <strain evidence="2">CH2 X CH6</strain>
    </source>
</reference>
<dbReference type="KEGG" id="nve:5507675"/>
<dbReference type="AlphaFoldDB" id="A7SJ68"/>
<sequence>MSLSNFGLKKRPTEAPYSKPDYILVCETILCELEGQIKSLEDRQQEMEKEEKRKACIADYSWLISSPERKSFQIPPAQRLTLEDLAAKVRPEDSSEILSQFRKVLESQKLVPRDLPQIMQCVIERYLSERKDSDSDTTMQWISRSVSGIGSSFKTLRSHSSSKVYPGLIASEEIICDSTSDGDDRTKRSKSLPEFVAMKNLPV</sequence>
<evidence type="ECO:0008006" key="3">
    <source>
        <dbReference type="Google" id="ProtNLM"/>
    </source>
</evidence>
<evidence type="ECO:0000313" key="1">
    <source>
        <dbReference type="EMBL" id="EDO36221.1"/>
    </source>
</evidence>
<name>A7SJ68_NEMVE</name>
<organism evidence="1 2">
    <name type="scientific">Nematostella vectensis</name>
    <name type="common">Starlet sea anemone</name>
    <dbReference type="NCBI Taxonomy" id="45351"/>
    <lineage>
        <taxon>Eukaryota</taxon>
        <taxon>Metazoa</taxon>
        <taxon>Cnidaria</taxon>
        <taxon>Anthozoa</taxon>
        <taxon>Hexacorallia</taxon>
        <taxon>Actiniaria</taxon>
        <taxon>Edwardsiidae</taxon>
        <taxon>Nematostella</taxon>
    </lineage>
</organism>